<evidence type="ECO:0000313" key="15">
    <source>
        <dbReference type="EMBL" id="KAF0313645.1"/>
    </source>
</evidence>
<name>A0A6A4X2Z3_AMPAM</name>
<evidence type="ECO:0000256" key="4">
    <source>
        <dbReference type="ARBA" id="ARBA00022475"/>
    </source>
</evidence>
<keyword evidence="7" id="KW-0406">Ion transport</keyword>
<dbReference type="SUPFAM" id="SSF53850">
    <property type="entry name" value="Periplasmic binding protein-like II"/>
    <property type="match status" value="1"/>
</dbReference>
<evidence type="ECO:0000256" key="1">
    <source>
        <dbReference type="ARBA" id="ARBA00004651"/>
    </source>
</evidence>
<evidence type="ECO:0000256" key="5">
    <source>
        <dbReference type="ARBA" id="ARBA00022692"/>
    </source>
</evidence>
<dbReference type="Pfam" id="PF00060">
    <property type="entry name" value="Lig_chan"/>
    <property type="match status" value="1"/>
</dbReference>
<keyword evidence="9 15" id="KW-0675">Receptor</keyword>
<dbReference type="InterPro" id="IPR052192">
    <property type="entry name" value="Insect_Ionotropic_Sensory_Rcpt"/>
</dbReference>
<keyword evidence="4" id="KW-1003">Cell membrane</keyword>
<dbReference type="InterPro" id="IPR001320">
    <property type="entry name" value="Iontro_rcpt_C"/>
</dbReference>
<comment type="similarity">
    <text evidence="2">Belongs to the glutamate-gated ion channel (TC 1.A.10.1) family.</text>
</comment>
<reference evidence="15 16" key="1">
    <citation type="submission" date="2019-07" db="EMBL/GenBank/DDBJ databases">
        <title>Draft genome assembly of a fouling barnacle, Amphibalanus amphitrite (Darwin, 1854): The first reference genome for Thecostraca.</title>
        <authorList>
            <person name="Kim W."/>
        </authorList>
    </citation>
    <scope>NUCLEOTIDE SEQUENCE [LARGE SCALE GENOMIC DNA]</scope>
    <source>
        <strain evidence="15">SNU_AA5</strain>
        <tissue evidence="15">Soma without cirri and trophi</tissue>
    </source>
</reference>
<keyword evidence="10" id="KW-0325">Glycoprotein</keyword>
<evidence type="ECO:0000256" key="10">
    <source>
        <dbReference type="ARBA" id="ARBA00023180"/>
    </source>
</evidence>
<organism evidence="15 16">
    <name type="scientific">Amphibalanus amphitrite</name>
    <name type="common">Striped barnacle</name>
    <name type="synonym">Balanus amphitrite</name>
    <dbReference type="NCBI Taxonomy" id="1232801"/>
    <lineage>
        <taxon>Eukaryota</taxon>
        <taxon>Metazoa</taxon>
        <taxon>Ecdysozoa</taxon>
        <taxon>Arthropoda</taxon>
        <taxon>Crustacea</taxon>
        <taxon>Multicrustacea</taxon>
        <taxon>Cirripedia</taxon>
        <taxon>Thoracica</taxon>
        <taxon>Thoracicalcarea</taxon>
        <taxon>Balanomorpha</taxon>
        <taxon>Balanoidea</taxon>
        <taxon>Balanidae</taxon>
        <taxon>Amphibalaninae</taxon>
        <taxon>Amphibalanus</taxon>
    </lineage>
</organism>
<keyword evidence="3" id="KW-0813">Transport</keyword>
<evidence type="ECO:0000256" key="2">
    <source>
        <dbReference type="ARBA" id="ARBA00008685"/>
    </source>
</evidence>
<evidence type="ECO:0000259" key="14">
    <source>
        <dbReference type="SMART" id="SM00918"/>
    </source>
</evidence>
<dbReference type="PANTHER" id="PTHR42643:SF30">
    <property type="entry name" value="IONOTROPIC RECEPTOR 40A-RELATED"/>
    <property type="match status" value="1"/>
</dbReference>
<dbReference type="InterPro" id="IPR019594">
    <property type="entry name" value="Glu/Gly-bd"/>
</dbReference>
<protein>
    <submittedName>
        <fullName evidence="15">Glutamate receptor ionotropic, kainate 4</fullName>
    </submittedName>
</protein>
<dbReference type="InterPro" id="IPR001638">
    <property type="entry name" value="Solute-binding_3/MltF_N"/>
</dbReference>
<dbReference type="Proteomes" id="UP000440578">
    <property type="component" value="Unassembled WGS sequence"/>
</dbReference>
<proteinExistence type="inferred from homology"/>
<keyword evidence="11" id="KW-1071">Ligand-gated ion channel</keyword>
<evidence type="ECO:0000256" key="13">
    <source>
        <dbReference type="SAM" id="Phobius"/>
    </source>
</evidence>
<evidence type="ECO:0000256" key="7">
    <source>
        <dbReference type="ARBA" id="ARBA00023065"/>
    </source>
</evidence>
<evidence type="ECO:0000256" key="9">
    <source>
        <dbReference type="ARBA" id="ARBA00023170"/>
    </source>
</evidence>
<dbReference type="Pfam" id="PF10613">
    <property type="entry name" value="Lig_chan-Glu_bd"/>
    <property type="match status" value="1"/>
</dbReference>
<dbReference type="GO" id="GO:0015276">
    <property type="term" value="F:ligand-gated monoatomic ion channel activity"/>
    <property type="evidence" value="ECO:0007669"/>
    <property type="project" value="InterPro"/>
</dbReference>
<keyword evidence="8 13" id="KW-0472">Membrane</keyword>
<dbReference type="AlphaFoldDB" id="A0A6A4X2Z3"/>
<dbReference type="PANTHER" id="PTHR42643">
    <property type="entry name" value="IONOTROPIC RECEPTOR 20A-RELATED"/>
    <property type="match status" value="1"/>
</dbReference>
<evidence type="ECO:0000256" key="6">
    <source>
        <dbReference type="ARBA" id="ARBA00022989"/>
    </source>
</evidence>
<dbReference type="Gene3D" id="3.40.190.10">
    <property type="entry name" value="Periplasmic binding protein-like II"/>
    <property type="match status" value="1"/>
</dbReference>
<feature type="transmembrane region" description="Helical" evidence="13">
    <location>
        <begin position="442"/>
        <end position="460"/>
    </location>
</feature>
<evidence type="ECO:0000256" key="3">
    <source>
        <dbReference type="ARBA" id="ARBA00022448"/>
    </source>
</evidence>
<evidence type="ECO:0000313" key="16">
    <source>
        <dbReference type="Proteomes" id="UP000440578"/>
    </source>
</evidence>
<dbReference type="Pfam" id="PF00497">
    <property type="entry name" value="SBP_bac_3"/>
    <property type="match status" value="1"/>
</dbReference>
<feature type="transmembrane region" description="Helical" evidence="13">
    <location>
        <begin position="212"/>
        <end position="233"/>
    </location>
</feature>
<dbReference type="GO" id="GO:0005886">
    <property type="term" value="C:plasma membrane"/>
    <property type="evidence" value="ECO:0007669"/>
    <property type="project" value="UniProtKB-SubCell"/>
</dbReference>
<feature type="domain" description="Ionotropic glutamate receptor L-glutamate and glycine-binding" evidence="14">
    <location>
        <begin position="33"/>
        <end position="94"/>
    </location>
</feature>
<dbReference type="GO" id="GO:0050906">
    <property type="term" value="P:detection of stimulus involved in sensory perception"/>
    <property type="evidence" value="ECO:0007669"/>
    <property type="project" value="UniProtKB-ARBA"/>
</dbReference>
<dbReference type="EMBL" id="VIIS01000074">
    <property type="protein sequence ID" value="KAF0313645.1"/>
    <property type="molecule type" value="Genomic_DNA"/>
</dbReference>
<evidence type="ECO:0000256" key="12">
    <source>
        <dbReference type="ARBA" id="ARBA00023303"/>
    </source>
</evidence>
<keyword evidence="6 13" id="KW-1133">Transmembrane helix</keyword>
<dbReference type="OrthoDB" id="6366681at2759"/>
<dbReference type="Gene3D" id="1.10.287.70">
    <property type="match status" value="1"/>
</dbReference>
<comment type="subcellular location">
    <subcellularLocation>
        <location evidence="1">Cell membrane</location>
        <topology evidence="1">Multi-pass membrane protein</topology>
    </subcellularLocation>
</comment>
<evidence type="ECO:0000256" key="8">
    <source>
        <dbReference type="ARBA" id="ARBA00023136"/>
    </source>
</evidence>
<dbReference type="SMART" id="SM00918">
    <property type="entry name" value="Lig_chan-Glu_bd"/>
    <property type="match status" value="1"/>
</dbReference>
<keyword evidence="5 13" id="KW-0812">Transmembrane</keyword>
<accession>A0A6A4X2Z3</accession>
<feature type="transmembrane region" description="Helical" evidence="13">
    <location>
        <begin position="178"/>
        <end position="200"/>
    </location>
</feature>
<comment type="caution">
    <text evidence="15">The sequence shown here is derived from an EMBL/GenBank/DDBJ whole genome shotgun (WGS) entry which is preliminary data.</text>
</comment>
<keyword evidence="12" id="KW-0407">Ion channel</keyword>
<keyword evidence="16" id="KW-1185">Reference proteome</keyword>
<sequence>MMRNGSLIVFTNYGAVPDDFLDELIVTTAHDPPFVFIEETAEGGFHFSGYLVDLWKILCQELNVTYRIVPQSSSGYGALLANGTWTGMVGEVVNQVGIQSRGYGTSTGMVGEVVNQKADAILSWLMHREDRAAVIDYLDWVPVFSSAQRFYLRSGRRETASLTSEAVSSLLQPLHTHLWLLLLLSMLVLSVGLTLTVRLNRGRGETESTCRQFSLGSSVLAIFMTVTGQGWSVLPACLSARTVTVSSWVLGILISINYTANLMSYLTVSRPEAPISSLEEFIANEDWTLVMEEGYGSVGDWARNSTPARRDLYRLITERSRFAPLDGTVENMLRATQPRTLVLYDLKLIFHRVGSEACRLVQLPSEELPEEWTVPEYLVLRKGLGHLRDRMNHVLQRLLQSGAVDRLRRRWFGHGRRLCAAVAAVRPLTLADLAAVLAVTPLAAAAGCLLLGGELLVRRLSRRRDQQRRQGTADSAARGRAGAAAGAARARRARSLPSIFSCCERQLNTKC</sequence>
<evidence type="ECO:0000256" key="11">
    <source>
        <dbReference type="ARBA" id="ARBA00023286"/>
    </source>
</evidence>
<gene>
    <name evidence="15" type="primary">Grik4_3</name>
    <name evidence="15" type="ORF">FJT64_015779</name>
</gene>